<gene>
    <name evidence="2" type="ORF">OLEAN_C25230</name>
</gene>
<keyword evidence="1" id="KW-0732">Signal</keyword>
<dbReference type="EMBL" id="FO203512">
    <property type="protein sequence ID" value="CCK76699.1"/>
    <property type="molecule type" value="Genomic_DNA"/>
</dbReference>
<dbReference type="Proteomes" id="UP000032749">
    <property type="component" value="Chromosome"/>
</dbReference>
<organism evidence="2 3">
    <name type="scientific">Oleispira antarctica RB-8</name>
    <dbReference type="NCBI Taxonomy" id="698738"/>
    <lineage>
        <taxon>Bacteria</taxon>
        <taxon>Pseudomonadati</taxon>
        <taxon>Pseudomonadota</taxon>
        <taxon>Gammaproteobacteria</taxon>
        <taxon>Oceanospirillales</taxon>
        <taxon>Oceanospirillaceae</taxon>
        <taxon>Oleispira</taxon>
    </lineage>
</organism>
<name>R4YUI1_OLEAN</name>
<dbReference type="AlphaFoldDB" id="R4YUI1"/>
<dbReference type="HOGENOM" id="CLU_093491_1_0_6"/>
<keyword evidence="3" id="KW-1185">Reference proteome</keyword>
<accession>R4YUI1</accession>
<protein>
    <recommendedName>
        <fullName evidence="4">Outer membrane protein</fullName>
    </recommendedName>
</protein>
<evidence type="ECO:0008006" key="4">
    <source>
        <dbReference type="Google" id="ProtNLM"/>
    </source>
</evidence>
<dbReference type="KEGG" id="oai:OLEAN_C25230"/>
<feature type="signal peptide" evidence="1">
    <location>
        <begin position="1"/>
        <end position="19"/>
    </location>
</feature>
<proteinExistence type="predicted"/>
<dbReference type="InterPro" id="IPR026387">
    <property type="entry name" value="OMP_w_GlyGly"/>
</dbReference>
<dbReference type="NCBIfam" id="TIGR04219">
    <property type="entry name" value="OMP_w_GlyGly"/>
    <property type="match status" value="1"/>
</dbReference>
<sequence length="233" mass="24913">MKKLLAVAIVAATPMMAQADLLFTVKAGASMWNAEATGSVEDSSSSSFDLDDDLGIDSETNNVLFVAFEHPIPVLPNIKIMKTDLDFSGSNSSEIDLSHTDLTMYWGVPLPIPYVDINFGLTARQFDGSVDVPTGPIDENLNVIMPMGYLNVDIGTPFGIYARADLNAISYDGNGVTDTAIALGYTLPIPLVDVNLEAGHRSINLTTDEDTVDVETDIDVSGMFFGLNVSIGL</sequence>
<evidence type="ECO:0000313" key="3">
    <source>
        <dbReference type="Proteomes" id="UP000032749"/>
    </source>
</evidence>
<dbReference type="STRING" id="698738.OLEAN_C25230"/>
<dbReference type="PATRIC" id="fig|698738.3.peg.2616"/>
<evidence type="ECO:0000313" key="2">
    <source>
        <dbReference type="EMBL" id="CCK76699.1"/>
    </source>
</evidence>
<feature type="chain" id="PRO_5004374402" description="Outer membrane protein" evidence="1">
    <location>
        <begin position="20"/>
        <end position="233"/>
    </location>
</feature>
<evidence type="ECO:0000256" key="1">
    <source>
        <dbReference type="SAM" id="SignalP"/>
    </source>
</evidence>
<reference evidence="2 3" key="1">
    <citation type="journal article" date="2013" name="Nat. Commun.">
        <title>Genome sequence and functional genomic analysis of the oil-degrading bacterium Oleispira antarctica.</title>
        <authorList>
            <person name="Kube M."/>
            <person name="Chernikova T.N."/>
            <person name="Al-Ramahi Y."/>
            <person name="Beloqui A."/>
            <person name="Lopez-Cortez N."/>
            <person name="Guazzaroni M.E."/>
            <person name="Heipieper H.J."/>
            <person name="Klages S."/>
            <person name="Kotsyurbenko O.R."/>
            <person name="Langer I."/>
            <person name="Nechitaylo T.Y."/>
            <person name="Lunsdorf H."/>
            <person name="Fernandez M."/>
            <person name="Juarez S."/>
            <person name="Ciordia S."/>
            <person name="Singer A."/>
            <person name="Kagan O."/>
            <person name="Egorova O."/>
            <person name="Petit P.A."/>
            <person name="Stogios P."/>
            <person name="Kim Y."/>
            <person name="Tchigvintsev A."/>
            <person name="Flick R."/>
            <person name="Denaro R."/>
            <person name="Genovese M."/>
            <person name="Albar J.P."/>
            <person name="Reva O.N."/>
            <person name="Martinez-Gomariz M."/>
            <person name="Tran H."/>
            <person name="Ferrer M."/>
            <person name="Savchenko A."/>
            <person name="Yakunin A.F."/>
            <person name="Yakimov M.M."/>
            <person name="Golyshina O.V."/>
            <person name="Reinhardt R."/>
            <person name="Golyshin P.N."/>
        </authorList>
    </citation>
    <scope>NUCLEOTIDE SEQUENCE [LARGE SCALE GENOMIC DNA]</scope>
</reference>